<feature type="region of interest" description="Disordered" evidence="1">
    <location>
        <begin position="142"/>
        <end position="174"/>
    </location>
</feature>
<accession>A0A2B7ZJH5</accession>
<keyword evidence="3" id="KW-1185">Reference proteome</keyword>
<gene>
    <name evidence="2" type="ORF">GX50_03705</name>
</gene>
<dbReference type="VEuPathDB" id="FungiDB:EMCG_05124"/>
<protein>
    <submittedName>
        <fullName evidence="2">Uncharacterized protein</fullName>
    </submittedName>
</protein>
<proteinExistence type="predicted"/>
<dbReference type="EMBL" id="PDND01000062">
    <property type="protein sequence ID" value="PGH33470.1"/>
    <property type="molecule type" value="Genomic_DNA"/>
</dbReference>
<evidence type="ECO:0000313" key="2">
    <source>
        <dbReference type="EMBL" id="PGH33470.1"/>
    </source>
</evidence>
<evidence type="ECO:0000256" key="1">
    <source>
        <dbReference type="SAM" id="MobiDB-lite"/>
    </source>
</evidence>
<sequence length="174" mass="20030">MKNTSFGKARTYLPFEYLFPDFWPMKDGRYRYFNEITKKLSKTSKNRPNTNVVSDRQEEFHTLVHASSRSNYINAIDTHPSKVPKRPALSRLSPQSHHTHKNKREELPKRSPRPRQHLVSGTRAMATQNNVAERLAACCLTPRLPTTPGQSAAVDQRRQAPNPGQRQRKALFPI</sequence>
<feature type="region of interest" description="Disordered" evidence="1">
    <location>
        <begin position="77"/>
        <end position="121"/>
    </location>
</feature>
<dbReference type="AlphaFoldDB" id="A0A2B7ZJH5"/>
<name>A0A2B7ZJH5_9EURO</name>
<evidence type="ECO:0000313" key="3">
    <source>
        <dbReference type="Proteomes" id="UP000226031"/>
    </source>
</evidence>
<organism evidence="2 3">
    <name type="scientific">[Emmonsia] crescens</name>
    <dbReference type="NCBI Taxonomy" id="73230"/>
    <lineage>
        <taxon>Eukaryota</taxon>
        <taxon>Fungi</taxon>
        <taxon>Dikarya</taxon>
        <taxon>Ascomycota</taxon>
        <taxon>Pezizomycotina</taxon>
        <taxon>Eurotiomycetes</taxon>
        <taxon>Eurotiomycetidae</taxon>
        <taxon>Onygenales</taxon>
        <taxon>Ajellomycetaceae</taxon>
        <taxon>Emergomyces</taxon>
    </lineage>
</organism>
<comment type="caution">
    <text evidence="2">The sequence shown here is derived from an EMBL/GenBank/DDBJ whole genome shotgun (WGS) entry which is preliminary data.</text>
</comment>
<dbReference type="Proteomes" id="UP000226031">
    <property type="component" value="Unassembled WGS sequence"/>
</dbReference>
<reference evidence="2 3" key="1">
    <citation type="submission" date="2017-10" db="EMBL/GenBank/DDBJ databases">
        <title>Comparative genomics in systemic dimorphic fungi from Ajellomycetaceae.</title>
        <authorList>
            <person name="Munoz J.F."/>
            <person name="Mcewen J.G."/>
            <person name="Clay O.K."/>
            <person name="Cuomo C.A."/>
        </authorList>
    </citation>
    <scope>NUCLEOTIDE SEQUENCE [LARGE SCALE GENOMIC DNA]</scope>
    <source>
        <strain evidence="2 3">UAMH4076</strain>
    </source>
</reference>